<dbReference type="EMBL" id="QUSW01000009">
    <property type="protein sequence ID" value="RQP21747.1"/>
    <property type="molecule type" value="Genomic_DNA"/>
</dbReference>
<dbReference type="OrthoDB" id="6919222at2"/>
<dbReference type="RefSeq" id="WP_124543160.1">
    <property type="nucleotide sequence ID" value="NZ_QUSW01000009.1"/>
</dbReference>
<organism evidence="1 2">
    <name type="scientific">Piscinibacter terrae</name>
    <dbReference type="NCBI Taxonomy" id="2496871"/>
    <lineage>
        <taxon>Bacteria</taxon>
        <taxon>Pseudomonadati</taxon>
        <taxon>Pseudomonadota</taxon>
        <taxon>Betaproteobacteria</taxon>
        <taxon>Burkholderiales</taxon>
        <taxon>Sphaerotilaceae</taxon>
        <taxon>Piscinibacter</taxon>
    </lineage>
</organism>
<accession>A0A3N7HI81</accession>
<reference evidence="1 2" key="2">
    <citation type="submission" date="2018-12" db="EMBL/GenBank/DDBJ databases">
        <title>Rhizobacter gummiphilus sp. nov., a rubber-degrading bacterium isolated from the soil of a botanical garden in Japan.</title>
        <authorList>
            <person name="Shunsuke S.S."/>
        </authorList>
    </citation>
    <scope>NUCLEOTIDE SEQUENCE [LARGE SCALE GENOMIC DNA]</scope>
    <source>
        <strain evidence="1 2">S-16</strain>
    </source>
</reference>
<dbReference type="Pfam" id="PF19496">
    <property type="entry name" value="DUF6031"/>
    <property type="match status" value="1"/>
</dbReference>
<dbReference type="AlphaFoldDB" id="A0A3N7HI81"/>
<name>A0A3N7HI81_9BURK</name>
<evidence type="ECO:0000313" key="2">
    <source>
        <dbReference type="Proteomes" id="UP000267464"/>
    </source>
</evidence>
<reference evidence="1 2" key="1">
    <citation type="submission" date="2018-08" db="EMBL/GenBank/DDBJ databases">
        <authorList>
            <person name="Khan S.A."/>
            <person name="Jeon C.O."/>
            <person name="Chun B.H."/>
            <person name="Jeong S.E."/>
        </authorList>
    </citation>
    <scope>NUCLEOTIDE SEQUENCE [LARGE SCALE GENOMIC DNA]</scope>
    <source>
        <strain evidence="1 2">S-16</strain>
    </source>
</reference>
<comment type="caution">
    <text evidence="1">The sequence shown here is derived from an EMBL/GenBank/DDBJ whole genome shotgun (WGS) entry which is preliminary data.</text>
</comment>
<sequence>MQLHSEVPPAICWFPRLGAGYQFRSTTHVKAIVTAAWLLMTELYAYLEDLEGAREQSEVAALVRVKIAELLLQVDCVLCGADLPDEMHRLPLLMQYGLGDVAALDGPAAIEALGLDRVMDAAEVQRLTDTMTALIRAFPLELVDALKPENQGRLLRFLRFANKACEKVGCDAGFLAPLMRSL</sequence>
<keyword evidence="2" id="KW-1185">Reference proteome</keyword>
<dbReference type="Proteomes" id="UP000267464">
    <property type="component" value="Unassembled WGS sequence"/>
</dbReference>
<dbReference type="InterPro" id="IPR046072">
    <property type="entry name" value="DUF6031"/>
</dbReference>
<protein>
    <submittedName>
        <fullName evidence="1">Uncharacterized protein</fullName>
    </submittedName>
</protein>
<proteinExistence type="predicted"/>
<evidence type="ECO:0000313" key="1">
    <source>
        <dbReference type="EMBL" id="RQP21747.1"/>
    </source>
</evidence>
<gene>
    <name evidence="1" type="ORF">DZC73_25210</name>
</gene>